<dbReference type="PANTHER" id="PTHR22901:SF0">
    <property type="entry name" value="SIALATE O-ACETYLESTERASE"/>
    <property type="match status" value="1"/>
</dbReference>
<dbReference type="Gene3D" id="3.40.50.1110">
    <property type="entry name" value="SGNH hydrolase"/>
    <property type="match status" value="1"/>
</dbReference>
<evidence type="ECO:0000256" key="1">
    <source>
        <dbReference type="ARBA" id="ARBA00022801"/>
    </source>
</evidence>
<feature type="domain" description="Sialate O-acetylesterase" evidence="3">
    <location>
        <begin position="106"/>
        <end position="232"/>
    </location>
</feature>
<dbReference type="PANTHER" id="PTHR22901">
    <property type="entry name" value="SIALATE O-ACETYLESTERASE"/>
    <property type="match status" value="1"/>
</dbReference>
<dbReference type="InterPro" id="IPR013783">
    <property type="entry name" value="Ig-like_fold"/>
</dbReference>
<dbReference type="SUPFAM" id="SSF52266">
    <property type="entry name" value="SGNH hydrolase"/>
    <property type="match status" value="1"/>
</dbReference>
<dbReference type="RefSeq" id="WP_100335598.1">
    <property type="nucleotide sequence ID" value="NZ_PGFA01000001.1"/>
</dbReference>
<dbReference type="EMBL" id="PGFA01000001">
    <property type="protein sequence ID" value="PJJ59920.1"/>
    <property type="molecule type" value="Genomic_DNA"/>
</dbReference>
<dbReference type="PROSITE" id="PS00430">
    <property type="entry name" value="TONB_DEPENDENT_REC_1"/>
    <property type="match status" value="1"/>
</dbReference>
<proteinExistence type="predicted"/>
<evidence type="ECO:0000313" key="5">
    <source>
        <dbReference type="Proteomes" id="UP000228535"/>
    </source>
</evidence>
<name>A0A2M9BPQ4_9BACT</name>
<dbReference type="OrthoDB" id="9816001at2"/>
<dbReference type="Gene3D" id="2.60.40.10">
    <property type="entry name" value="Immunoglobulins"/>
    <property type="match status" value="1"/>
</dbReference>
<dbReference type="InterPro" id="IPR005181">
    <property type="entry name" value="SASA"/>
</dbReference>
<sequence>MRISRLLTSAFLLTLTYSAQANVTLPALIADNMVLQQKSTVALWGWAEAGETVSVTASWQKAPVNATADAAGNWLVRVPTGQAGGPYTIRFQGRNELTVRNVLLGEVWLCSGQSNMAFSVSKKPNSGSYTGVINEAEVVPKASYPAIRMFTVKNTVANEPQRDTQGQWQVCSPQTVGEFSAVAYFFAQEIHEHTRLPIGLINSTWGGTPAESWTRKDVLEQDPDFRPILRRYERGLTTFEQDQATYKQQLAEFQQERAANPQTARMAPVAPVGVTSNKSPYKLYNGMIRPLIPYTLRGVLWYQGENNADRAYQYRRLFPALIQSWRQEWQQPEMPFYFVQIAPHRSQNPEIREAQLLTLQTVPRTGMAVITDWGDSLDIHPRNKQVVGHRLAQWALAKDYGAKKTVYSGPIYHSMKVEAGGQVRLRFDYAAGGLQARNGPLREFTIAGPDSVFRPAQARIEGNSVVVWNEQVKQPVAVRFAWRAIPNPNFYNAAGLPATPFRTDQWKLKTQGLL</sequence>
<feature type="domain" description="Sialate O-acetylesterase" evidence="3">
    <location>
        <begin position="282"/>
        <end position="393"/>
    </location>
</feature>
<dbReference type="InterPro" id="IPR010916">
    <property type="entry name" value="TonB_box_CS"/>
</dbReference>
<feature type="chain" id="PRO_5014670358" evidence="2">
    <location>
        <begin position="22"/>
        <end position="514"/>
    </location>
</feature>
<dbReference type="Pfam" id="PF03629">
    <property type="entry name" value="SASA"/>
    <property type="match status" value="2"/>
</dbReference>
<gene>
    <name evidence="4" type="ORF">CLV45_1342</name>
</gene>
<comment type="caution">
    <text evidence="4">The sequence shown here is derived from an EMBL/GenBank/DDBJ whole genome shotgun (WGS) entry which is preliminary data.</text>
</comment>
<feature type="signal peptide" evidence="2">
    <location>
        <begin position="1"/>
        <end position="21"/>
    </location>
</feature>
<dbReference type="InterPro" id="IPR039329">
    <property type="entry name" value="SIAE"/>
</dbReference>
<dbReference type="GO" id="GO:0001681">
    <property type="term" value="F:sialate O-acetylesterase activity"/>
    <property type="evidence" value="ECO:0007669"/>
    <property type="project" value="InterPro"/>
</dbReference>
<evidence type="ECO:0000259" key="3">
    <source>
        <dbReference type="Pfam" id="PF03629"/>
    </source>
</evidence>
<keyword evidence="2" id="KW-0732">Signal</keyword>
<reference evidence="4 5" key="1">
    <citation type="submission" date="2017-11" db="EMBL/GenBank/DDBJ databases">
        <title>Genomic Encyclopedia of Archaeal and Bacterial Type Strains, Phase II (KMG-II): From Individual Species to Whole Genera.</title>
        <authorList>
            <person name="Goeker M."/>
        </authorList>
    </citation>
    <scope>NUCLEOTIDE SEQUENCE [LARGE SCALE GENOMIC DNA]</scope>
    <source>
        <strain evidence="4 5">DSM 11115</strain>
    </source>
</reference>
<dbReference type="GO" id="GO:0005975">
    <property type="term" value="P:carbohydrate metabolic process"/>
    <property type="evidence" value="ECO:0007669"/>
    <property type="project" value="TreeGrafter"/>
</dbReference>
<protein>
    <submittedName>
        <fullName evidence="4">Sialate O-acetylesterase</fullName>
    </submittedName>
</protein>
<dbReference type="InterPro" id="IPR036514">
    <property type="entry name" value="SGNH_hydro_sf"/>
</dbReference>
<dbReference type="AlphaFoldDB" id="A0A2M9BPQ4"/>
<dbReference type="Proteomes" id="UP000228535">
    <property type="component" value="Unassembled WGS sequence"/>
</dbReference>
<keyword evidence="5" id="KW-1185">Reference proteome</keyword>
<organism evidence="4 5">
    <name type="scientific">Hymenobacter chitinivorans DSM 11115</name>
    <dbReference type="NCBI Taxonomy" id="1121954"/>
    <lineage>
        <taxon>Bacteria</taxon>
        <taxon>Pseudomonadati</taxon>
        <taxon>Bacteroidota</taxon>
        <taxon>Cytophagia</taxon>
        <taxon>Cytophagales</taxon>
        <taxon>Hymenobacteraceae</taxon>
        <taxon>Hymenobacter</taxon>
    </lineage>
</organism>
<evidence type="ECO:0000256" key="2">
    <source>
        <dbReference type="SAM" id="SignalP"/>
    </source>
</evidence>
<evidence type="ECO:0000313" key="4">
    <source>
        <dbReference type="EMBL" id="PJJ59920.1"/>
    </source>
</evidence>
<keyword evidence="1" id="KW-0378">Hydrolase</keyword>
<accession>A0A2M9BPQ4</accession>